<keyword evidence="2" id="KW-0255">Endonuclease</keyword>
<evidence type="ECO:0000313" key="3">
    <source>
        <dbReference type="Proteomes" id="UP001302329"/>
    </source>
</evidence>
<organism evidence="2 3">
    <name type="scientific">Cyanobium gracile UHCC 0281</name>
    <dbReference type="NCBI Taxonomy" id="3110309"/>
    <lineage>
        <taxon>Bacteria</taxon>
        <taxon>Bacillati</taxon>
        <taxon>Cyanobacteriota</taxon>
        <taxon>Cyanophyceae</taxon>
        <taxon>Synechococcales</taxon>
        <taxon>Prochlorococcaceae</taxon>
        <taxon>Cyanobium</taxon>
    </lineage>
</organism>
<dbReference type="Pfam" id="PF13391">
    <property type="entry name" value="HNH_2"/>
    <property type="match status" value="1"/>
</dbReference>
<dbReference type="GO" id="GO:0004519">
    <property type="term" value="F:endonuclease activity"/>
    <property type="evidence" value="ECO:0007669"/>
    <property type="project" value="UniProtKB-KW"/>
</dbReference>
<feature type="domain" description="HNH nuclease" evidence="1">
    <location>
        <begin position="166"/>
        <end position="216"/>
    </location>
</feature>
<name>A0ABU5SXL3_9CYAN</name>
<dbReference type="InterPro" id="IPR003615">
    <property type="entry name" value="HNH_nuc"/>
</dbReference>
<protein>
    <submittedName>
        <fullName evidence="2">HNH endonuclease</fullName>
    </submittedName>
</protein>
<sequence length="271" mass="30495">MNIDEIFTGYKQGGNNYIIKADSKNKWCGFSKGVIDALKQRLGLSFNIVPWGNTPVDHYFCIPFSKLEHLFTEDLMTSGELADKGLQRWTATIVNNVFMMRANSHYSVDISEFYVDASSKLAPVFGTLSNQYDVDYAIEDALANVKIRIGQSEFRSLVLSNFQSKCCLSGISEEGLLVASHIIPWSRDKSKRGDPGNGLCLFVEFDKYFDKGMISIGDDFSVIVSNRCSSFSRPLRDRLAALEGRKMASPSVTPINPAFLQYHRENIFDQF</sequence>
<reference evidence="2 3" key="1">
    <citation type="submission" date="2023-12" db="EMBL/GenBank/DDBJ databases">
        <title>Baltic Sea Cyanobacteria.</title>
        <authorList>
            <person name="Delbaje E."/>
            <person name="Fewer D.P."/>
            <person name="Shishido T.K."/>
        </authorList>
    </citation>
    <scope>NUCLEOTIDE SEQUENCE [LARGE SCALE GENOMIC DNA]</scope>
    <source>
        <strain evidence="2 3">UHCC 0281</strain>
    </source>
</reference>
<gene>
    <name evidence="2" type="ORF">VB739_11695</name>
</gene>
<proteinExistence type="predicted"/>
<dbReference type="RefSeq" id="WP_323357226.1">
    <property type="nucleotide sequence ID" value="NZ_JAYGHY010000041.1"/>
</dbReference>
<keyword evidence="2" id="KW-0378">Hydrolase</keyword>
<evidence type="ECO:0000313" key="2">
    <source>
        <dbReference type="EMBL" id="MEA5443216.1"/>
    </source>
</evidence>
<evidence type="ECO:0000259" key="1">
    <source>
        <dbReference type="Pfam" id="PF13391"/>
    </source>
</evidence>
<dbReference type="Proteomes" id="UP001302329">
    <property type="component" value="Unassembled WGS sequence"/>
</dbReference>
<dbReference type="EMBL" id="JAYGHY010000041">
    <property type="protein sequence ID" value="MEA5443216.1"/>
    <property type="molecule type" value="Genomic_DNA"/>
</dbReference>
<keyword evidence="2" id="KW-0540">Nuclease</keyword>
<keyword evidence="3" id="KW-1185">Reference proteome</keyword>
<comment type="caution">
    <text evidence="2">The sequence shown here is derived from an EMBL/GenBank/DDBJ whole genome shotgun (WGS) entry which is preliminary data.</text>
</comment>
<accession>A0ABU5SXL3</accession>